<accession>A0ABV3JTJ0</accession>
<proteinExistence type="predicted"/>
<gene>
    <name evidence="2" type="ORF">AB0L16_06850</name>
</gene>
<dbReference type="InterPro" id="IPR018958">
    <property type="entry name" value="Knr4/Smi1-like_dom"/>
</dbReference>
<sequence length="207" mass="23283">MTTDWIAEAQRLARGRGFDQLSCPPEGQGSSPAPLSEAEIREAEAELGITFPDQYREYLLRQSAGGTVNRLRRTAAGWGWCGDTTTNYALLTSAFPDPDSYRAYEEELDAREPLKENFPDHDTYQEAWKQWDAEYEVFQERRTSGAVFIQENGCGFSTLLIVTGPHRGTMWFDGRATCDRILPLNLGGQPVSFGDWLGRSSMDLLSR</sequence>
<dbReference type="EMBL" id="JBFAUK010000004">
    <property type="protein sequence ID" value="MEV5506182.1"/>
    <property type="molecule type" value="Genomic_DNA"/>
</dbReference>
<reference evidence="2 3" key="1">
    <citation type="submission" date="2024-06" db="EMBL/GenBank/DDBJ databases">
        <title>The Natural Products Discovery Center: Release of the First 8490 Sequenced Strains for Exploring Actinobacteria Biosynthetic Diversity.</title>
        <authorList>
            <person name="Kalkreuter E."/>
            <person name="Kautsar S.A."/>
            <person name="Yang D."/>
            <person name="Bader C.D."/>
            <person name="Teijaro C.N."/>
            <person name="Fluegel L."/>
            <person name="Davis C.M."/>
            <person name="Simpson J.R."/>
            <person name="Lauterbach L."/>
            <person name="Steele A.D."/>
            <person name="Gui C."/>
            <person name="Meng S."/>
            <person name="Li G."/>
            <person name="Viehrig K."/>
            <person name="Ye F."/>
            <person name="Su P."/>
            <person name="Kiefer A.F."/>
            <person name="Nichols A."/>
            <person name="Cepeda A.J."/>
            <person name="Yan W."/>
            <person name="Fan B."/>
            <person name="Jiang Y."/>
            <person name="Adhikari A."/>
            <person name="Zheng C.-J."/>
            <person name="Schuster L."/>
            <person name="Cowan T.M."/>
            <person name="Smanski M.J."/>
            <person name="Chevrette M.G."/>
            <person name="De Carvalho L.P.S."/>
            <person name="Shen B."/>
        </authorList>
    </citation>
    <scope>NUCLEOTIDE SEQUENCE [LARGE SCALE GENOMIC DNA]</scope>
    <source>
        <strain evidence="2 3">NPDC052347</strain>
    </source>
</reference>
<comment type="caution">
    <text evidence="2">The sequence shown here is derived from an EMBL/GenBank/DDBJ whole genome shotgun (WGS) entry which is preliminary data.</text>
</comment>
<keyword evidence="3" id="KW-1185">Reference proteome</keyword>
<evidence type="ECO:0000313" key="2">
    <source>
        <dbReference type="EMBL" id="MEV5506182.1"/>
    </source>
</evidence>
<dbReference type="Pfam" id="PF09346">
    <property type="entry name" value="SMI1_KNR4"/>
    <property type="match status" value="1"/>
</dbReference>
<dbReference type="SUPFAM" id="SSF160631">
    <property type="entry name" value="SMI1/KNR4-like"/>
    <property type="match status" value="1"/>
</dbReference>
<organism evidence="2 3">
    <name type="scientific">Streptomyces orinoci</name>
    <name type="common">Streptoverticillium orinoci</name>
    <dbReference type="NCBI Taxonomy" id="67339"/>
    <lineage>
        <taxon>Bacteria</taxon>
        <taxon>Bacillati</taxon>
        <taxon>Actinomycetota</taxon>
        <taxon>Actinomycetes</taxon>
        <taxon>Kitasatosporales</taxon>
        <taxon>Streptomycetaceae</taxon>
        <taxon>Streptomyces</taxon>
    </lineage>
</organism>
<evidence type="ECO:0000259" key="1">
    <source>
        <dbReference type="SMART" id="SM00860"/>
    </source>
</evidence>
<dbReference type="InterPro" id="IPR037883">
    <property type="entry name" value="Knr4/Smi1-like_sf"/>
</dbReference>
<dbReference type="SMART" id="SM00860">
    <property type="entry name" value="SMI1_KNR4"/>
    <property type="match status" value="1"/>
</dbReference>
<name>A0ABV3JTJ0_STRON</name>
<dbReference type="Gene3D" id="3.40.1580.10">
    <property type="entry name" value="SMI1/KNR4-like"/>
    <property type="match status" value="1"/>
</dbReference>
<dbReference type="Proteomes" id="UP001552594">
    <property type="component" value="Unassembled WGS sequence"/>
</dbReference>
<evidence type="ECO:0000313" key="3">
    <source>
        <dbReference type="Proteomes" id="UP001552594"/>
    </source>
</evidence>
<feature type="domain" description="Knr4/Smi1-like" evidence="1">
    <location>
        <begin position="34"/>
        <end position="199"/>
    </location>
</feature>
<dbReference type="RefSeq" id="WP_109283514.1">
    <property type="nucleotide sequence ID" value="NZ_JBFAUK010000004.1"/>
</dbReference>
<protein>
    <submittedName>
        <fullName evidence="2">SMI1/KNR4 family protein</fullName>
    </submittedName>
</protein>